<dbReference type="AlphaFoldDB" id="A0A8D8ZEW2"/>
<accession>A0A8D8ZEW2</accession>
<dbReference type="EMBL" id="HBUF01483667">
    <property type="protein sequence ID" value="CAG6745066.1"/>
    <property type="molecule type" value="Transcribed_RNA"/>
</dbReference>
<name>A0A8D8ZEW2_9HEMI</name>
<reference evidence="1" key="1">
    <citation type="submission" date="2021-05" db="EMBL/GenBank/DDBJ databases">
        <authorList>
            <person name="Alioto T."/>
            <person name="Alioto T."/>
            <person name="Gomez Garrido J."/>
        </authorList>
    </citation>
    <scope>NUCLEOTIDE SEQUENCE</scope>
</reference>
<protein>
    <submittedName>
        <fullName evidence="1">Uncharacterized protein</fullName>
    </submittedName>
</protein>
<organism evidence="1">
    <name type="scientific">Cacopsylla melanoneura</name>
    <dbReference type="NCBI Taxonomy" id="428564"/>
    <lineage>
        <taxon>Eukaryota</taxon>
        <taxon>Metazoa</taxon>
        <taxon>Ecdysozoa</taxon>
        <taxon>Arthropoda</taxon>
        <taxon>Hexapoda</taxon>
        <taxon>Insecta</taxon>
        <taxon>Pterygota</taxon>
        <taxon>Neoptera</taxon>
        <taxon>Paraneoptera</taxon>
        <taxon>Hemiptera</taxon>
        <taxon>Sternorrhyncha</taxon>
        <taxon>Psylloidea</taxon>
        <taxon>Psyllidae</taxon>
        <taxon>Psyllinae</taxon>
        <taxon>Cacopsylla</taxon>
    </lineage>
</organism>
<sequence>MSNCNVNEAVSLFYKHACRRIWDRLLDSRFSPSEESKVCGHSRRFGGFNMRGQTRVAMMIRVKNTKSQLDFDASNSEIILYLVVKGDSIVKCFLGQNLNSPLPSSE</sequence>
<proteinExistence type="predicted"/>
<evidence type="ECO:0000313" key="1">
    <source>
        <dbReference type="EMBL" id="CAG6745066.1"/>
    </source>
</evidence>